<accession>A0A6A3YN44</accession>
<evidence type="ECO:0000256" key="2">
    <source>
        <dbReference type="SAM" id="SignalP"/>
    </source>
</evidence>
<feature type="compositionally biased region" description="Polar residues" evidence="1">
    <location>
        <begin position="177"/>
        <end position="186"/>
    </location>
</feature>
<evidence type="ECO:0000256" key="1">
    <source>
        <dbReference type="SAM" id="MobiDB-lite"/>
    </source>
</evidence>
<keyword evidence="2" id="KW-0732">Signal</keyword>
<gene>
    <name evidence="3" type="ORF">PF002_g15685</name>
</gene>
<sequence length="230" mass="24217">MLMNCWSIGAALYLLSVWRWRVAHFDALNDATTAYHTAGLRQRLYHGYTDAIRDYPTDIPPHIGARLSSIICGALGGGGDACPASPAGASPIYLILIAGTRGGTTRKCSSGTVILRLRPGFGTHRVVRVGYARYVGTTVTLSQSVHLGLLRGLRRCISNHWVPRPCPGGSPGGSAATDYQDTTKGATPSRRLLEDPPTGGCSGRTQLADPRSGIQLCRTGAGAGSADGRT</sequence>
<feature type="compositionally biased region" description="Gly residues" evidence="1">
    <location>
        <begin position="221"/>
        <end position="230"/>
    </location>
</feature>
<evidence type="ECO:0000313" key="4">
    <source>
        <dbReference type="Proteomes" id="UP000440367"/>
    </source>
</evidence>
<reference evidence="3 4" key="1">
    <citation type="submission" date="2018-08" db="EMBL/GenBank/DDBJ databases">
        <title>Genomic investigation of the strawberry pathogen Phytophthora fragariae indicates pathogenicity is determined by transcriptional variation in three key races.</title>
        <authorList>
            <person name="Adams T.M."/>
            <person name="Armitage A.D."/>
            <person name="Sobczyk M.K."/>
            <person name="Bates H.J."/>
            <person name="Dunwell J.M."/>
            <person name="Nellist C.F."/>
            <person name="Harrison R.J."/>
        </authorList>
    </citation>
    <scope>NUCLEOTIDE SEQUENCE [LARGE SCALE GENOMIC DNA]</scope>
    <source>
        <strain evidence="3 4">BC-1</strain>
    </source>
</reference>
<proteinExistence type="predicted"/>
<protein>
    <submittedName>
        <fullName evidence="3">Uncharacterized protein</fullName>
    </submittedName>
</protein>
<feature type="region of interest" description="Disordered" evidence="1">
    <location>
        <begin position="167"/>
        <end position="230"/>
    </location>
</feature>
<name>A0A6A3YN44_9STRA</name>
<dbReference type="EMBL" id="QXGD01000891">
    <property type="protein sequence ID" value="KAE9221135.1"/>
    <property type="molecule type" value="Genomic_DNA"/>
</dbReference>
<feature type="chain" id="PRO_5025628667" evidence="2">
    <location>
        <begin position="26"/>
        <end position="230"/>
    </location>
</feature>
<dbReference type="Proteomes" id="UP000440367">
    <property type="component" value="Unassembled WGS sequence"/>
</dbReference>
<evidence type="ECO:0000313" key="3">
    <source>
        <dbReference type="EMBL" id="KAE9221135.1"/>
    </source>
</evidence>
<dbReference type="AlphaFoldDB" id="A0A6A3YN44"/>
<comment type="caution">
    <text evidence="3">The sequence shown here is derived from an EMBL/GenBank/DDBJ whole genome shotgun (WGS) entry which is preliminary data.</text>
</comment>
<feature type="signal peptide" evidence="2">
    <location>
        <begin position="1"/>
        <end position="25"/>
    </location>
</feature>
<organism evidence="3 4">
    <name type="scientific">Phytophthora fragariae</name>
    <dbReference type="NCBI Taxonomy" id="53985"/>
    <lineage>
        <taxon>Eukaryota</taxon>
        <taxon>Sar</taxon>
        <taxon>Stramenopiles</taxon>
        <taxon>Oomycota</taxon>
        <taxon>Peronosporomycetes</taxon>
        <taxon>Peronosporales</taxon>
        <taxon>Peronosporaceae</taxon>
        <taxon>Phytophthora</taxon>
    </lineage>
</organism>